<accession>A0A8J6TGN4</accession>
<dbReference type="Proteomes" id="UP000603434">
    <property type="component" value="Unassembled WGS sequence"/>
</dbReference>
<feature type="coiled-coil region" evidence="1">
    <location>
        <begin position="84"/>
        <end position="111"/>
    </location>
</feature>
<sequence length="114" mass="12076">MPGFDGTGPMGAGAMTGGAKGFCNLAAAGYPRPFGRGMGFGRGLRGGYGPGMGMRRGFGRGFGWCRWYPPAYGPAYPADPVAEINMLKAQADSMQNTLDAINRRMTQLQEESTE</sequence>
<dbReference type="AlphaFoldDB" id="A0A8J6TGN4"/>
<reference evidence="2 3" key="1">
    <citation type="submission" date="2020-08" db="EMBL/GenBank/DDBJ databases">
        <title>Bridging the membrane lipid divide: bacteria of the FCB group superphylum have the potential to synthesize archaeal ether lipids.</title>
        <authorList>
            <person name="Villanueva L."/>
            <person name="Von Meijenfeldt F.A.B."/>
            <person name="Westbye A.B."/>
            <person name="Yadav S."/>
            <person name="Hopmans E.C."/>
            <person name="Dutilh B.E."/>
            <person name="Sinninghe Damste J.S."/>
        </authorList>
    </citation>
    <scope>NUCLEOTIDE SEQUENCE [LARGE SCALE GENOMIC DNA]</scope>
    <source>
        <strain evidence="2">NIOZ-UU30</strain>
    </source>
</reference>
<evidence type="ECO:0000256" key="1">
    <source>
        <dbReference type="SAM" id="Coils"/>
    </source>
</evidence>
<keyword evidence="1" id="KW-0175">Coiled coil</keyword>
<gene>
    <name evidence="2" type="ORF">H8E23_05795</name>
</gene>
<protein>
    <submittedName>
        <fullName evidence="2">DUF5320 domain-containing protein</fullName>
    </submittedName>
</protein>
<dbReference type="Pfam" id="PF17253">
    <property type="entry name" value="DUF5320"/>
    <property type="match status" value="1"/>
</dbReference>
<comment type="caution">
    <text evidence="2">The sequence shown here is derived from an EMBL/GenBank/DDBJ whole genome shotgun (WGS) entry which is preliminary data.</text>
</comment>
<organism evidence="2 3">
    <name type="scientific">Candidatus Desulfatibia profunda</name>
    <dbReference type="NCBI Taxonomy" id="2841695"/>
    <lineage>
        <taxon>Bacteria</taxon>
        <taxon>Pseudomonadati</taxon>
        <taxon>Thermodesulfobacteriota</taxon>
        <taxon>Desulfobacteria</taxon>
        <taxon>Desulfobacterales</taxon>
        <taxon>Desulfobacterales incertae sedis</taxon>
        <taxon>Candidatus Desulfatibia</taxon>
    </lineage>
</organism>
<dbReference type="EMBL" id="JACNJH010000112">
    <property type="protein sequence ID" value="MBC8360890.1"/>
    <property type="molecule type" value="Genomic_DNA"/>
</dbReference>
<evidence type="ECO:0000313" key="2">
    <source>
        <dbReference type="EMBL" id="MBC8360890.1"/>
    </source>
</evidence>
<proteinExistence type="predicted"/>
<evidence type="ECO:0000313" key="3">
    <source>
        <dbReference type="Proteomes" id="UP000603434"/>
    </source>
</evidence>
<dbReference type="InterPro" id="IPR035205">
    <property type="entry name" value="DUF5320"/>
</dbReference>
<name>A0A8J6TGN4_9BACT</name>